<reference evidence="2 3" key="1">
    <citation type="submission" date="2019-03" db="EMBL/GenBank/DDBJ databases">
        <title>First draft genome of Liparis tanakae, snailfish: a comprehensive survey of snailfish specific genes.</title>
        <authorList>
            <person name="Kim W."/>
            <person name="Song I."/>
            <person name="Jeong J.-H."/>
            <person name="Kim D."/>
            <person name="Kim S."/>
            <person name="Ryu S."/>
            <person name="Song J.Y."/>
            <person name="Lee S.K."/>
        </authorList>
    </citation>
    <scope>NUCLEOTIDE SEQUENCE [LARGE SCALE GENOMIC DNA]</scope>
    <source>
        <tissue evidence="2">Muscle</tissue>
    </source>
</reference>
<comment type="caution">
    <text evidence="2">The sequence shown here is derived from an EMBL/GenBank/DDBJ whole genome shotgun (WGS) entry which is preliminary data.</text>
</comment>
<feature type="compositionally biased region" description="Basic residues" evidence="1">
    <location>
        <begin position="106"/>
        <end position="116"/>
    </location>
</feature>
<evidence type="ECO:0000256" key="1">
    <source>
        <dbReference type="SAM" id="MobiDB-lite"/>
    </source>
</evidence>
<gene>
    <name evidence="2" type="ORF">EYF80_046146</name>
</gene>
<dbReference type="AlphaFoldDB" id="A0A4Z2FQZ5"/>
<feature type="compositionally biased region" description="Basic and acidic residues" evidence="1">
    <location>
        <begin position="1"/>
        <end position="16"/>
    </location>
</feature>
<feature type="compositionally biased region" description="Low complexity" evidence="1">
    <location>
        <begin position="17"/>
        <end position="30"/>
    </location>
</feature>
<dbReference type="Proteomes" id="UP000314294">
    <property type="component" value="Unassembled WGS sequence"/>
</dbReference>
<organism evidence="2 3">
    <name type="scientific">Liparis tanakae</name>
    <name type="common">Tanaka's snailfish</name>
    <dbReference type="NCBI Taxonomy" id="230148"/>
    <lineage>
        <taxon>Eukaryota</taxon>
        <taxon>Metazoa</taxon>
        <taxon>Chordata</taxon>
        <taxon>Craniata</taxon>
        <taxon>Vertebrata</taxon>
        <taxon>Euteleostomi</taxon>
        <taxon>Actinopterygii</taxon>
        <taxon>Neopterygii</taxon>
        <taxon>Teleostei</taxon>
        <taxon>Neoteleostei</taxon>
        <taxon>Acanthomorphata</taxon>
        <taxon>Eupercaria</taxon>
        <taxon>Perciformes</taxon>
        <taxon>Cottioidei</taxon>
        <taxon>Cottales</taxon>
        <taxon>Liparidae</taxon>
        <taxon>Liparis</taxon>
    </lineage>
</organism>
<accession>A0A4Z2FQZ5</accession>
<evidence type="ECO:0000313" key="2">
    <source>
        <dbReference type="EMBL" id="TNN43677.1"/>
    </source>
</evidence>
<dbReference type="EMBL" id="SRLO01000952">
    <property type="protein sequence ID" value="TNN43677.1"/>
    <property type="molecule type" value="Genomic_DNA"/>
</dbReference>
<keyword evidence="3" id="KW-1185">Reference proteome</keyword>
<name>A0A4Z2FQZ5_9TELE</name>
<feature type="region of interest" description="Disordered" evidence="1">
    <location>
        <begin position="91"/>
        <end position="116"/>
    </location>
</feature>
<feature type="compositionally biased region" description="Basic residues" evidence="1">
    <location>
        <begin position="31"/>
        <end position="45"/>
    </location>
</feature>
<evidence type="ECO:0000313" key="3">
    <source>
        <dbReference type="Proteomes" id="UP000314294"/>
    </source>
</evidence>
<sequence>MQRHQHDREHGGDHHPAGAQPPGAAVALPGRARRNPHPGRHHRRVREAQEAGRHHRRDNNHAPSDLSRGSPSSLEQLLQLVFHGLHEGGEAGVQQAEAQDGLQVPRSRRRVAVRPR</sequence>
<protein>
    <submittedName>
        <fullName evidence="2">Uncharacterized protein</fullName>
    </submittedName>
</protein>
<feature type="region of interest" description="Disordered" evidence="1">
    <location>
        <begin position="1"/>
        <end position="73"/>
    </location>
</feature>
<proteinExistence type="predicted"/>